<dbReference type="Proteomes" id="UP000005522">
    <property type="component" value="Plasmid megap mpAca1.1"/>
</dbReference>
<keyword evidence="2" id="KW-0614">Plasmid</keyword>
<evidence type="ECO:0000313" key="2">
    <source>
        <dbReference type="EMBL" id="AIA56709.1"/>
    </source>
</evidence>
<dbReference type="SUPFAM" id="SSF53335">
    <property type="entry name" value="S-adenosyl-L-methionine-dependent methyltransferases"/>
    <property type="match status" value="1"/>
</dbReference>
<dbReference type="KEGG" id="acz:Acaty_m0136"/>
<dbReference type="Gene3D" id="3.40.50.150">
    <property type="entry name" value="Vaccinia Virus protein VP39"/>
    <property type="match status" value="1"/>
</dbReference>
<sequence>MQPVNNLSRGSQKDANIARLGYWPTDRETIEAITKKLVVQPGTPVQLFDCSCGKVDALAPVASALQAMGAETSLWGIELHDERFQTAHSYLNARGIPGSVLHADGISPDVSISENWASVSIFNPPYGEQRHERDGQIITVRLERIFWTKHIARTKRGTGITVAILPTQLFRADPNLTRMIGRHFVMVY</sequence>
<dbReference type="InterPro" id="IPR029063">
    <property type="entry name" value="SAM-dependent_MTases_sf"/>
</dbReference>
<dbReference type="eggNOG" id="COG0827">
    <property type="taxonomic scope" value="Bacteria"/>
</dbReference>
<evidence type="ECO:0000313" key="3">
    <source>
        <dbReference type="Proteomes" id="UP000005522"/>
    </source>
</evidence>
<dbReference type="HOGENOM" id="CLU_1690541_0_0_6"/>
<dbReference type="InterPro" id="IPR046076">
    <property type="entry name" value="DUF6094"/>
</dbReference>
<dbReference type="EMBL" id="CP005987">
    <property type="protein sequence ID" value="AIA56709.1"/>
    <property type="molecule type" value="Genomic_DNA"/>
</dbReference>
<dbReference type="RefSeq" id="WP_082179322.1">
    <property type="nucleotide sequence ID" value="NZ_CP005987.1"/>
</dbReference>
<proteinExistence type="predicted"/>
<dbReference type="Pfam" id="PF19587">
    <property type="entry name" value="DUF6094"/>
    <property type="match status" value="1"/>
</dbReference>
<evidence type="ECO:0000259" key="1">
    <source>
        <dbReference type="Pfam" id="PF19587"/>
    </source>
</evidence>
<organism evidence="2 3">
    <name type="scientific">Acidithiobacillus caldus (strain ATCC 51756 / DSM 8584 / KU)</name>
    <dbReference type="NCBI Taxonomy" id="637389"/>
    <lineage>
        <taxon>Bacteria</taxon>
        <taxon>Pseudomonadati</taxon>
        <taxon>Pseudomonadota</taxon>
        <taxon>Acidithiobacillia</taxon>
        <taxon>Acidithiobacillales</taxon>
        <taxon>Acidithiobacillaceae</taxon>
        <taxon>Acidithiobacillus</taxon>
    </lineage>
</organism>
<protein>
    <recommendedName>
        <fullName evidence="1">DUF6094 domain-containing protein</fullName>
    </recommendedName>
</protein>
<geneLocation type="plasmid" evidence="3">
    <name>megaPlasmid mpAca1.1</name>
</geneLocation>
<reference evidence="2 3" key="1">
    <citation type="journal article" date="2009" name="J. Bacteriol.">
        <title>Draft genome sequence of the extremely acidophilic bacterium Acidithiobacillus caldus ATCC 51756 reveals metabolic versatility in the genus Acidithiobacillus.</title>
        <authorList>
            <person name="Valdes J."/>
            <person name="Quatrini R."/>
            <person name="Hallberg K."/>
            <person name="Dopson M."/>
            <person name="Valenzuela P.D."/>
            <person name="Holmes D.S."/>
        </authorList>
    </citation>
    <scope>NUCLEOTIDE SEQUENCE [LARGE SCALE GENOMIC DNA]</scope>
    <source>
        <strain evidence="3">ATCC 51756 / DSM 8584 / KU</strain>
        <plasmid evidence="3">megaPlasmid mpAca1.1</plasmid>
    </source>
</reference>
<dbReference type="AlphaFoldDB" id="A0A059ZVC3"/>
<gene>
    <name evidence="2" type="ORF">Acaty_m0136</name>
</gene>
<name>A0A059ZVC3_ACICK</name>
<feature type="domain" description="DUF6094" evidence="1">
    <location>
        <begin position="16"/>
        <end position="184"/>
    </location>
</feature>
<accession>A0A059ZVC3</accession>